<evidence type="ECO:0000313" key="3">
    <source>
        <dbReference type="EMBL" id="RLE15434.1"/>
    </source>
</evidence>
<dbReference type="Pfam" id="PF01558">
    <property type="entry name" value="POR"/>
    <property type="match status" value="1"/>
</dbReference>
<dbReference type="EMBL" id="QMQA01000004">
    <property type="protein sequence ID" value="RLE15434.1"/>
    <property type="molecule type" value="Genomic_DNA"/>
</dbReference>
<sequence length="117" mass="12745">EADILVAMSQEALDKHINSVKRGGVLIVDSDTVSRIPERSEIEVSKIPSTAIALEKLGRVIVANIIMLGALTNLTGIVSKESMEKAVKESVPRGTEEVNLRALKEGYLCTQKSEERK</sequence>
<feature type="domain" description="Pyruvate/ketoisovalerate oxidoreductase catalytic" evidence="2">
    <location>
        <begin position="1"/>
        <end position="107"/>
    </location>
</feature>
<dbReference type="GO" id="GO:0016903">
    <property type="term" value="F:oxidoreductase activity, acting on the aldehyde or oxo group of donors"/>
    <property type="evidence" value="ECO:0007669"/>
    <property type="project" value="InterPro"/>
</dbReference>
<gene>
    <name evidence="3" type="ORF">DRJ04_00295</name>
</gene>
<keyword evidence="1" id="KW-0560">Oxidoreductase</keyword>
<dbReference type="SUPFAM" id="SSF53323">
    <property type="entry name" value="Pyruvate-ferredoxin oxidoreductase, PFOR, domain III"/>
    <property type="match status" value="1"/>
</dbReference>
<dbReference type="InterPro" id="IPR019752">
    <property type="entry name" value="Pyrv/ketoisovalerate_OxRed_cat"/>
</dbReference>
<dbReference type="Gene3D" id="3.40.920.10">
    <property type="entry name" value="Pyruvate-ferredoxin oxidoreductase, PFOR, domain III"/>
    <property type="match status" value="1"/>
</dbReference>
<name>A0A662DHX8_UNCAE</name>
<evidence type="ECO:0000256" key="1">
    <source>
        <dbReference type="ARBA" id="ARBA00023002"/>
    </source>
</evidence>
<feature type="non-terminal residue" evidence="3">
    <location>
        <position position="1"/>
    </location>
</feature>
<dbReference type="InterPro" id="IPR052554">
    <property type="entry name" value="2-oxoglutarate_synth_KorC"/>
</dbReference>
<protein>
    <submittedName>
        <fullName evidence="3">2-oxoacid:ferredoxin oxidoreductase subunit gamma</fullName>
    </submittedName>
</protein>
<evidence type="ECO:0000313" key="4">
    <source>
        <dbReference type="Proteomes" id="UP000280417"/>
    </source>
</evidence>
<comment type="caution">
    <text evidence="3">The sequence shown here is derived from an EMBL/GenBank/DDBJ whole genome shotgun (WGS) entry which is preliminary data.</text>
</comment>
<dbReference type="PANTHER" id="PTHR42730:SF1">
    <property type="entry name" value="2-OXOGLUTARATE SYNTHASE SUBUNIT KORC"/>
    <property type="match status" value="1"/>
</dbReference>
<dbReference type="AlphaFoldDB" id="A0A662DHX8"/>
<dbReference type="PANTHER" id="PTHR42730">
    <property type="entry name" value="2-OXOGLUTARATE SYNTHASE SUBUNIT KORC"/>
    <property type="match status" value="1"/>
</dbReference>
<dbReference type="InterPro" id="IPR002869">
    <property type="entry name" value="Pyrv_flavodox_OxRed_cen"/>
</dbReference>
<evidence type="ECO:0000259" key="2">
    <source>
        <dbReference type="Pfam" id="PF01558"/>
    </source>
</evidence>
<organism evidence="3 4">
    <name type="scientific">Aerophobetes bacterium</name>
    <dbReference type="NCBI Taxonomy" id="2030807"/>
    <lineage>
        <taxon>Bacteria</taxon>
        <taxon>Candidatus Aerophobota</taxon>
    </lineage>
</organism>
<dbReference type="Proteomes" id="UP000280417">
    <property type="component" value="Unassembled WGS sequence"/>
</dbReference>
<reference evidence="3 4" key="1">
    <citation type="submission" date="2018-06" db="EMBL/GenBank/DDBJ databases">
        <title>Extensive metabolic versatility and redundancy in microbially diverse, dynamic hydrothermal sediments.</title>
        <authorList>
            <person name="Dombrowski N."/>
            <person name="Teske A."/>
            <person name="Baker B.J."/>
        </authorList>
    </citation>
    <scope>NUCLEOTIDE SEQUENCE [LARGE SCALE GENOMIC DNA]</scope>
    <source>
        <strain evidence="3">B3_G15</strain>
    </source>
</reference>
<proteinExistence type="predicted"/>
<accession>A0A662DHX8</accession>